<dbReference type="PANTHER" id="PTHR34189">
    <property type="entry name" value="TRANSMEMBRANE PROTEIN"/>
    <property type="match status" value="1"/>
</dbReference>
<comment type="caution">
    <text evidence="2">The sequence shown here is derived from an EMBL/GenBank/DDBJ whole genome shotgun (WGS) entry which is preliminary data.</text>
</comment>
<accession>A0AAP0LLU7</accession>
<organism evidence="2 3">
    <name type="scientific">Citrus x changshan-huyou</name>
    <dbReference type="NCBI Taxonomy" id="2935761"/>
    <lineage>
        <taxon>Eukaryota</taxon>
        <taxon>Viridiplantae</taxon>
        <taxon>Streptophyta</taxon>
        <taxon>Embryophyta</taxon>
        <taxon>Tracheophyta</taxon>
        <taxon>Spermatophyta</taxon>
        <taxon>Magnoliopsida</taxon>
        <taxon>eudicotyledons</taxon>
        <taxon>Gunneridae</taxon>
        <taxon>Pentapetalae</taxon>
        <taxon>rosids</taxon>
        <taxon>malvids</taxon>
        <taxon>Sapindales</taxon>
        <taxon>Rutaceae</taxon>
        <taxon>Aurantioideae</taxon>
        <taxon>Citrus</taxon>
    </lineage>
</organism>
<protein>
    <submittedName>
        <fullName evidence="2">Uncharacterized protein</fullName>
    </submittedName>
</protein>
<keyword evidence="1" id="KW-1133">Transmembrane helix</keyword>
<evidence type="ECO:0000313" key="2">
    <source>
        <dbReference type="EMBL" id="KAK9175945.1"/>
    </source>
</evidence>
<evidence type="ECO:0000313" key="3">
    <source>
        <dbReference type="Proteomes" id="UP001428341"/>
    </source>
</evidence>
<dbReference type="AlphaFoldDB" id="A0AAP0LLU7"/>
<sequence>MDNAIYLPIFRRPSNPCRSKGEIPVSQPRSSSPSAHKWIHAVPVIIFLSFFILWHFSHPVSLVIKDGRIAEIHPVEIHHLNDSYVELAILASATLPIDSSPLSLTRNNGTEALPVNKND</sequence>
<keyword evidence="1" id="KW-0812">Transmembrane</keyword>
<dbReference type="Proteomes" id="UP001428341">
    <property type="component" value="Unassembled WGS sequence"/>
</dbReference>
<name>A0AAP0LLU7_9ROSI</name>
<evidence type="ECO:0000256" key="1">
    <source>
        <dbReference type="SAM" id="Phobius"/>
    </source>
</evidence>
<dbReference type="PANTHER" id="PTHR34189:SF18">
    <property type="entry name" value="SERINE_THREONINE-KINASE RLCKVII PROTEIN"/>
    <property type="match status" value="1"/>
</dbReference>
<feature type="transmembrane region" description="Helical" evidence="1">
    <location>
        <begin position="38"/>
        <end position="56"/>
    </location>
</feature>
<keyword evidence="1" id="KW-0472">Membrane</keyword>
<reference evidence="2 3" key="1">
    <citation type="submission" date="2024-05" db="EMBL/GenBank/DDBJ databases">
        <title>Haplotype-resolved chromosome-level genome assembly of Huyou (Citrus changshanensis).</title>
        <authorList>
            <person name="Miao C."/>
            <person name="Chen W."/>
            <person name="Wu Y."/>
            <person name="Wang L."/>
            <person name="Zhao S."/>
            <person name="Grierson D."/>
            <person name="Xu C."/>
            <person name="Chen K."/>
        </authorList>
    </citation>
    <scope>NUCLEOTIDE SEQUENCE [LARGE SCALE GENOMIC DNA]</scope>
    <source>
        <strain evidence="2">01-14</strain>
        <tissue evidence="2">Leaf</tissue>
    </source>
</reference>
<proteinExistence type="predicted"/>
<dbReference type="EMBL" id="JBCGBO010000025">
    <property type="protein sequence ID" value="KAK9175945.1"/>
    <property type="molecule type" value="Genomic_DNA"/>
</dbReference>
<keyword evidence="3" id="KW-1185">Reference proteome</keyword>
<gene>
    <name evidence="2" type="ORF">WN944_027956</name>
</gene>